<keyword evidence="1" id="KW-0175">Coiled coil</keyword>
<feature type="coiled-coil region" evidence="1">
    <location>
        <begin position="127"/>
        <end position="154"/>
    </location>
</feature>
<evidence type="ECO:0000256" key="2">
    <source>
        <dbReference type="SAM" id="MobiDB-lite"/>
    </source>
</evidence>
<name>A0A6A6ATU7_9PEZI</name>
<feature type="region of interest" description="Disordered" evidence="2">
    <location>
        <begin position="218"/>
        <end position="240"/>
    </location>
</feature>
<evidence type="ECO:0000256" key="1">
    <source>
        <dbReference type="SAM" id="Coils"/>
    </source>
</evidence>
<organism evidence="3 4">
    <name type="scientific">Aplosporella prunicola CBS 121167</name>
    <dbReference type="NCBI Taxonomy" id="1176127"/>
    <lineage>
        <taxon>Eukaryota</taxon>
        <taxon>Fungi</taxon>
        <taxon>Dikarya</taxon>
        <taxon>Ascomycota</taxon>
        <taxon>Pezizomycotina</taxon>
        <taxon>Dothideomycetes</taxon>
        <taxon>Dothideomycetes incertae sedis</taxon>
        <taxon>Botryosphaeriales</taxon>
        <taxon>Aplosporellaceae</taxon>
        <taxon>Aplosporella</taxon>
    </lineage>
</organism>
<proteinExistence type="predicted"/>
<reference evidence="3" key="1">
    <citation type="journal article" date="2020" name="Stud. Mycol.">
        <title>101 Dothideomycetes genomes: a test case for predicting lifestyles and emergence of pathogens.</title>
        <authorList>
            <person name="Haridas S."/>
            <person name="Albert R."/>
            <person name="Binder M."/>
            <person name="Bloem J."/>
            <person name="Labutti K."/>
            <person name="Salamov A."/>
            <person name="Andreopoulos B."/>
            <person name="Baker S."/>
            <person name="Barry K."/>
            <person name="Bills G."/>
            <person name="Bluhm B."/>
            <person name="Cannon C."/>
            <person name="Castanera R."/>
            <person name="Culley D."/>
            <person name="Daum C."/>
            <person name="Ezra D."/>
            <person name="Gonzalez J."/>
            <person name="Henrissat B."/>
            <person name="Kuo A."/>
            <person name="Liang C."/>
            <person name="Lipzen A."/>
            <person name="Lutzoni F."/>
            <person name="Magnuson J."/>
            <person name="Mondo S."/>
            <person name="Nolan M."/>
            <person name="Ohm R."/>
            <person name="Pangilinan J."/>
            <person name="Park H.-J."/>
            <person name="Ramirez L."/>
            <person name="Alfaro M."/>
            <person name="Sun H."/>
            <person name="Tritt A."/>
            <person name="Yoshinaga Y."/>
            <person name="Zwiers L.-H."/>
            <person name="Turgeon B."/>
            <person name="Goodwin S."/>
            <person name="Spatafora J."/>
            <person name="Crous P."/>
            <person name="Grigoriev I."/>
        </authorList>
    </citation>
    <scope>NUCLEOTIDE SEQUENCE</scope>
    <source>
        <strain evidence="3">CBS 121167</strain>
    </source>
</reference>
<accession>A0A6A6ATU7</accession>
<dbReference type="AlphaFoldDB" id="A0A6A6ATU7"/>
<dbReference type="GeneID" id="54304077"/>
<evidence type="ECO:0000313" key="4">
    <source>
        <dbReference type="Proteomes" id="UP000799438"/>
    </source>
</evidence>
<gene>
    <name evidence="3" type="ORF">K452DRAFT_363329</name>
</gene>
<dbReference type="RefSeq" id="XP_033390829.1">
    <property type="nucleotide sequence ID" value="XM_033546571.1"/>
</dbReference>
<keyword evidence="4" id="KW-1185">Reference proteome</keyword>
<evidence type="ECO:0000313" key="3">
    <source>
        <dbReference type="EMBL" id="KAF2135110.1"/>
    </source>
</evidence>
<dbReference type="EMBL" id="ML995691">
    <property type="protein sequence ID" value="KAF2135110.1"/>
    <property type="molecule type" value="Genomic_DNA"/>
</dbReference>
<sequence length="240" mass="27344">MQQQQQQLMQQQGSLAMLNQHPPINDPTFSTYRPKGYWKNRCIRCEKHLAELDAGHNFKNCTGACWICRVYGLPENAEYTHYGKRCFGPWRNEKNVEILNNHGNMNTDDVPPTYAPRNRQQTPAERVKLLEEQLKAKNQEIKGLKTENRNLRFELERERGSRQLGPAAGALPPAPVGLPQAAYQLPNQLTGQGLYQGIAQQQPLPPYGLYQQQFAAAPVNLPPNPNFQGRPYPGHNYPPY</sequence>
<protein>
    <submittedName>
        <fullName evidence="3">Uncharacterized protein</fullName>
    </submittedName>
</protein>
<dbReference type="Proteomes" id="UP000799438">
    <property type="component" value="Unassembled WGS sequence"/>
</dbReference>